<evidence type="ECO:0008006" key="3">
    <source>
        <dbReference type="Google" id="ProtNLM"/>
    </source>
</evidence>
<dbReference type="Pfam" id="PF11379">
    <property type="entry name" value="DUF3182"/>
    <property type="match status" value="1"/>
</dbReference>
<dbReference type="AlphaFoldDB" id="A0A1I1ZPL8"/>
<name>A0A1I1ZPL8_9GAMM</name>
<organism evidence="1 2">
    <name type="scientific">Dyella marensis</name>
    <dbReference type="NCBI Taxonomy" id="500610"/>
    <lineage>
        <taxon>Bacteria</taxon>
        <taxon>Pseudomonadati</taxon>
        <taxon>Pseudomonadota</taxon>
        <taxon>Gammaproteobacteria</taxon>
        <taxon>Lysobacterales</taxon>
        <taxon>Rhodanobacteraceae</taxon>
        <taxon>Dyella</taxon>
    </lineage>
</organism>
<accession>A0A1I1ZPL8</accession>
<protein>
    <recommendedName>
        <fullName evidence="3">Biotin carboxylase</fullName>
    </recommendedName>
</protein>
<dbReference type="EMBL" id="FONH01000002">
    <property type="protein sequence ID" value="SFE33615.1"/>
    <property type="molecule type" value="Genomic_DNA"/>
</dbReference>
<evidence type="ECO:0000313" key="2">
    <source>
        <dbReference type="Proteomes" id="UP000199477"/>
    </source>
</evidence>
<gene>
    <name evidence="1" type="ORF">SAMN02799615_00779</name>
</gene>
<reference evidence="2" key="1">
    <citation type="submission" date="2016-10" db="EMBL/GenBank/DDBJ databases">
        <authorList>
            <person name="Varghese N."/>
            <person name="Submissions S."/>
        </authorList>
    </citation>
    <scope>NUCLEOTIDE SEQUENCE [LARGE SCALE GENOMIC DNA]</scope>
    <source>
        <strain evidence="2">UNC178MFTsu3.1</strain>
    </source>
</reference>
<evidence type="ECO:0000313" key="1">
    <source>
        <dbReference type="EMBL" id="SFE33615.1"/>
    </source>
</evidence>
<dbReference type="RefSeq" id="WP_026636616.1">
    <property type="nucleotide sequence ID" value="NZ_FONH01000002.1"/>
</dbReference>
<proteinExistence type="predicted"/>
<sequence length="376" mass="40797">MAESSLRSRDARRVLVYAPMGQAPGGHELSSHLWVAERLAGLLGMSYGGIGRDTERRPHGERYVVPYRTLNAREARRFGIAGPNDLFGGVVNEDFVGTKLISHGLVRPGSAAPPGWSEQFAERVIDVVLPGYAVFTPEDLRIAAARLLHEGSVRIKSPWDAGGLGQHVVASLADLEPLIEQAGPGPWLEDGFVVERNLEEVATVSVGQVALEGIRASYVGRQRLTRNHDGVWVYGGTDLLCTPGGLDTLRQLPLTGDQRLAVEQARCYHDEALQCFPNTYASRANYDVAQGRDAGGRWYSGVLEQSWRIGGASAAEVEAVGALLAHPARRAVWAATRESYDPREPVPSDAKIVFHGEDAQAGFLLKYVRTKRSAGT</sequence>
<dbReference type="SUPFAM" id="SSF56059">
    <property type="entry name" value="Glutathione synthetase ATP-binding domain-like"/>
    <property type="match status" value="1"/>
</dbReference>
<keyword evidence="2" id="KW-1185">Reference proteome</keyword>
<dbReference type="InterPro" id="IPR021519">
    <property type="entry name" value="DUF3182"/>
</dbReference>
<dbReference type="Proteomes" id="UP000199477">
    <property type="component" value="Unassembled WGS sequence"/>
</dbReference>